<protein>
    <recommendedName>
        <fullName evidence="4">t-SNARE coiled-coil homology domain-containing protein</fullName>
    </recommendedName>
</protein>
<dbReference type="RefSeq" id="WP_076412561.1">
    <property type="nucleotide sequence ID" value="NZ_MJMN01000016.1"/>
</dbReference>
<dbReference type="AlphaFoldDB" id="A0A1R1JT92"/>
<dbReference type="Proteomes" id="UP000187251">
    <property type="component" value="Unassembled WGS sequence"/>
</dbReference>
<dbReference type="EMBL" id="MJMN01000016">
    <property type="protein sequence ID" value="OMG85415.1"/>
    <property type="molecule type" value="Genomic_DNA"/>
</dbReference>
<accession>A0A1R1JT92</accession>
<keyword evidence="1" id="KW-0472">Membrane</keyword>
<proteinExistence type="predicted"/>
<evidence type="ECO:0000313" key="3">
    <source>
        <dbReference type="Proteomes" id="UP000187251"/>
    </source>
</evidence>
<sequence length="111" mass="12723">MTSALPDPERPDFIDRLQKAHEEEFRYEAFEQAKLRVPGNVESIERSMLTLEQTIEEIAGTVERAGVEMGERLNSIESASRDRLQDIAGHLRYIGFLLLGILLLLAYMVFR</sequence>
<comment type="caution">
    <text evidence="2">The sequence shown here is derived from an EMBL/GenBank/DDBJ whole genome shotgun (WGS) entry which is preliminary data.</text>
</comment>
<keyword evidence="1" id="KW-0812">Transmembrane</keyword>
<gene>
    <name evidence="2" type="ORF">BIZ92_27090</name>
</gene>
<keyword evidence="1" id="KW-1133">Transmembrane helix</keyword>
<name>A0A1R1JT92_ALCXX</name>
<reference evidence="2 3" key="1">
    <citation type="submission" date="2016-09" db="EMBL/GenBank/DDBJ databases">
        <title>Phylogenomics of Achromobacter.</title>
        <authorList>
            <person name="Jeukens J."/>
            <person name="Freschi L."/>
            <person name="Vincent A.T."/>
            <person name="Emond-Rheault J.-G."/>
            <person name="Kukavica-Ibrulj I."/>
            <person name="Charette S.J."/>
            <person name="Levesque R.C."/>
        </authorList>
    </citation>
    <scope>NUCLEOTIDE SEQUENCE [LARGE SCALE GENOMIC DNA]</scope>
    <source>
        <strain evidence="2 3">AUS488</strain>
    </source>
</reference>
<evidence type="ECO:0000256" key="1">
    <source>
        <dbReference type="SAM" id="Phobius"/>
    </source>
</evidence>
<evidence type="ECO:0008006" key="4">
    <source>
        <dbReference type="Google" id="ProtNLM"/>
    </source>
</evidence>
<evidence type="ECO:0000313" key="2">
    <source>
        <dbReference type="EMBL" id="OMG85415.1"/>
    </source>
</evidence>
<feature type="transmembrane region" description="Helical" evidence="1">
    <location>
        <begin position="91"/>
        <end position="110"/>
    </location>
</feature>
<organism evidence="2 3">
    <name type="scientific">Alcaligenes xylosoxydans xylosoxydans</name>
    <name type="common">Achromobacter xylosoxidans</name>
    <dbReference type="NCBI Taxonomy" id="85698"/>
    <lineage>
        <taxon>Bacteria</taxon>
        <taxon>Pseudomonadati</taxon>
        <taxon>Pseudomonadota</taxon>
        <taxon>Betaproteobacteria</taxon>
        <taxon>Burkholderiales</taxon>
        <taxon>Alcaligenaceae</taxon>
        <taxon>Achromobacter</taxon>
    </lineage>
</organism>